<evidence type="ECO:0000313" key="1">
    <source>
        <dbReference type="EMBL" id="VHO01871.1"/>
    </source>
</evidence>
<dbReference type="EMBL" id="CAAJGR010000050">
    <property type="protein sequence ID" value="VHO01871.1"/>
    <property type="molecule type" value="Genomic_DNA"/>
</dbReference>
<name>A0A486XK50_9GAMM</name>
<reference evidence="1" key="1">
    <citation type="submission" date="2019-04" db="EMBL/GenBank/DDBJ databases">
        <authorList>
            <person name="Brambilla D."/>
        </authorList>
    </citation>
    <scope>NUCLEOTIDE SEQUENCE</scope>
    <source>
        <strain evidence="1">BAL1</strain>
    </source>
</reference>
<gene>
    <name evidence="1" type="ORF">BAL341_448</name>
</gene>
<organism evidence="1">
    <name type="scientific">Rheinheimera sp. BAL341</name>
    <dbReference type="NCBI Taxonomy" id="1708203"/>
    <lineage>
        <taxon>Bacteria</taxon>
        <taxon>Pseudomonadati</taxon>
        <taxon>Pseudomonadota</taxon>
        <taxon>Gammaproteobacteria</taxon>
        <taxon>Chromatiales</taxon>
        <taxon>Chromatiaceae</taxon>
        <taxon>Rheinheimera</taxon>
    </lineage>
</organism>
<accession>A0A486XK50</accession>
<dbReference type="AlphaFoldDB" id="A0A486XK50"/>
<sequence length="316" mass="36611">MKILKHLLVYLLLIAGSTYSIADNYVVWSKFQMTAELPAPYGRTVVAFLSTEHDDARIVSQLHLINNAGSWLFTDPDLRHIPIDFLTYKGVIPLEDKCDEFKSNCIYFSWQVGEPRYVTFADGTRQPHYVNIDIKLNAHGRFHLKVEDTYQEGLEFQRRFDDFWREYNQKPTERHQHNEVENIYFPAFPAISFPTYFYGSREFFYVLPSDLGKLVIKNSIAEPIVADYQLMLPSGDLVDITAAIKGHGLHFSRFTNHLVSFDNEENTFTVLISCLLNNPEDETRYTAARFTIASNSIISTSFVKQDTQYRVCELKD</sequence>
<protein>
    <submittedName>
        <fullName evidence="1">Uncharacterized protein</fullName>
    </submittedName>
</protein>
<proteinExistence type="predicted"/>